<dbReference type="RefSeq" id="WP_098464345.1">
    <property type="nucleotide sequence ID" value="NZ_PDJJ01000001.1"/>
</dbReference>
<keyword evidence="1" id="KW-0472">Membrane</keyword>
<evidence type="ECO:0000313" key="2">
    <source>
        <dbReference type="EMBL" id="PFG44085.1"/>
    </source>
</evidence>
<gene>
    <name evidence="2" type="ORF">ATJ88_2803</name>
</gene>
<protein>
    <recommendedName>
        <fullName evidence="4">Large extracellular alpha-helical protein</fullName>
    </recommendedName>
</protein>
<keyword evidence="1" id="KW-0812">Transmembrane</keyword>
<dbReference type="Pfam" id="PF18986">
    <property type="entry name" value="DUF5719"/>
    <property type="match status" value="1"/>
</dbReference>
<reference evidence="2 3" key="1">
    <citation type="submission" date="2017-10" db="EMBL/GenBank/DDBJ databases">
        <title>Sequencing the genomes of 1000 actinobacteria strains.</title>
        <authorList>
            <person name="Klenk H.-P."/>
        </authorList>
    </citation>
    <scope>NUCLEOTIDE SEQUENCE [LARGE SCALE GENOMIC DNA]</scope>
    <source>
        <strain evidence="2 3">DSM 21863</strain>
    </source>
</reference>
<sequence length="534" mass="51996">MSPLPSPRSRAVRVVLRTVSGVVVVGVLAAVAVGGQVGVERWTGAEAVALEAATRQVAVEPAPVRLVCPPAAALPEGADVGDDQFGATPVATATTLRAAVVGAAGDGSLGALDGGDEDPLTAGPDAAVATAQDGPRTLTVVPVPERPLRAAAATASVTTQGDLRGLAAASCAAPATDRWLVGGDSATGSSALLAVQNPSDGPASVRLDVYGSTGPLPVGGSGAFALEPGAETVVRLDALAPEQERLAVHVRATGARVTASLQTQGIDGLVPAGTDVVTPGAGPTDAVVVTGVVSRGEAPADPHAAELWLLAPDEDGRAAVHVYGPDGRVTLRGAESTELTAGEVTAVPLGGLDAGTYTVVVDADVPVVAGAHAAVPGVLPDDAVVDGTPYDVAWSAAPAVPGPERAATGQVALPAGTDATVVLAGVPAARDTDAAPEGEIEVTVRGVDADGAVAGERRVAVPVGGTVEVPAADVGAVSAVLVDVPASAAGSVPWSVRLTASDGTDTTGTLVATLEPTASGGAAGEVAVRRDDVP</sequence>
<dbReference type="EMBL" id="PDJJ01000001">
    <property type="protein sequence ID" value="PFG44085.1"/>
    <property type="molecule type" value="Genomic_DNA"/>
</dbReference>
<proteinExistence type="predicted"/>
<keyword evidence="3" id="KW-1185">Reference proteome</keyword>
<dbReference type="AlphaFoldDB" id="A0A2A9F0T4"/>
<feature type="transmembrane region" description="Helical" evidence="1">
    <location>
        <begin position="12"/>
        <end position="33"/>
    </location>
</feature>
<dbReference type="InterPro" id="IPR043777">
    <property type="entry name" value="DUF5719"/>
</dbReference>
<evidence type="ECO:0000256" key="1">
    <source>
        <dbReference type="SAM" id="Phobius"/>
    </source>
</evidence>
<organism evidence="2 3">
    <name type="scientific">Isoptericola jiangsuensis</name>
    <dbReference type="NCBI Taxonomy" id="548579"/>
    <lineage>
        <taxon>Bacteria</taxon>
        <taxon>Bacillati</taxon>
        <taxon>Actinomycetota</taxon>
        <taxon>Actinomycetes</taxon>
        <taxon>Micrococcales</taxon>
        <taxon>Promicromonosporaceae</taxon>
        <taxon>Isoptericola</taxon>
    </lineage>
</organism>
<keyword evidence="1" id="KW-1133">Transmembrane helix</keyword>
<name>A0A2A9F0T4_9MICO</name>
<dbReference type="Proteomes" id="UP000224130">
    <property type="component" value="Unassembled WGS sequence"/>
</dbReference>
<dbReference type="OrthoDB" id="3264966at2"/>
<comment type="caution">
    <text evidence="2">The sequence shown here is derived from an EMBL/GenBank/DDBJ whole genome shotgun (WGS) entry which is preliminary data.</text>
</comment>
<evidence type="ECO:0000313" key="3">
    <source>
        <dbReference type="Proteomes" id="UP000224130"/>
    </source>
</evidence>
<accession>A0A2A9F0T4</accession>
<evidence type="ECO:0008006" key="4">
    <source>
        <dbReference type="Google" id="ProtNLM"/>
    </source>
</evidence>